<comment type="function">
    <text evidence="8">Probably a riboflavin-binding protein that interacts with the energy-coupling factor (ECF) ABC-transporter complex.</text>
</comment>
<feature type="transmembrane region" description="Helical" evidence="9">
    <location>
        <begin position="6"/>
        <end position="32"/>
    </location>
</feature>
<evidence type="ECO:0000313" key="12">
    <source>
        <dbReference type="EMBL" id="RHK06496.1"/>
    </source>
</evidence>
<evidence type="ECO:0000256" key="1">
    <source>
        <dbReference type="ARBA" id="ARBA00004651"/>
    </source>
</evidence>
<keyword evidence="3 8" id="KW-0813">Transport</keyword>
<dbReference type="AlphaFoldDB" id="A0A1I1TWQ2"/>
<dbReference type="PIRSF" id="PIRSF037778">
    <property type="entry name" value="UCP037778_transp_RibU"/>
    <property type="match status" value="1"/>
</dbReference>
<dbReference type="RefSeq" id="WP_010749232.1">
    <property type="nucleotide sequence ID" value="NZ_BJMG01000003.1"/>
</dbReference>
<evidence type="ECO:0000256" key="6">
    <source>
        <dbReference type="ARBA" id="ARBA00022989"/>
    </source>
</evidence>
<organism evidence="12 13">
    <name type="scientific">Enterococcus casseliflavus</name>
    <name type="common">Enterococcus flavescens</name>
    <dbReference type="NCBI Taxonomy" id="37734"/>
    <lineage>
        <taxon>Bacteria</taxon>
        <taxon>Bacillati</taxon>
        <taxon>Bacillota</taxon>
        <taxon>Bacilli</taxon>
        <taxon>Lactobacillales</taxon>
        <taxon>Enterococcaceae</taxon>
        <taxon>Enterococcus</taxon>
    </lineage>
</organism>
<comment type="similarity">
    <text evidence="2 8">Belongs to the prokaryotic riboflavin transporter (P-RFT) (TC 2.A.87) family.</text>
</comment>
<reference evidence="10" key="3">
    <citation type="submission" date="2023-03" db="EMBL/GenBank/DDBJ databases">
        <authorList>
            <person name="Shen W."/>
            <person name="Cai J."/>
        </authorList>
    </citation>
    <scope>NUCLEOTIDE SEQUENCE</scope>
    <source>
        <strain evidence="10">K72-2</strain>
    </source>
</reference>
<evidence type="ECO:0000256" key="5">
    <source>
        <dbReference type="ARBA" id="ARBA00022692"/>
    </source>
</evidence>
<reference evidence="12 13" key="1">
    <citation type="submission" date="2018-08" db="EMBL/GenBank/DDBJ databases">
        <title>A genome reference for cultivated species of the human gut microbiota.</title>
        <authorList>
            <person name="Zou Y."/>
            <person name="Xue W."/>
            <person name="Luo G."/>
        </authorList>
    </citation>
    <scope>NUCLEOTIDE SEQUENCE [LARGE SCALE GENOMIC DNA]</scope>
    <source>
        <strain evidence="12 13">AF48-16</strain>
    </source>
</reference>
<dbReference type="GeneID" id="15142766"/>
<keyword evidence="7 8" id="KW-0472">Membrane</keyword>
<name>A0A1I1TWQ2_ENTCA</name>
<feature type="transmembrane region" description="Helical" evidence="9">
    <location>
        <begin position="44"/>
        <end position="70"/>
    </location>
</feature>
<evidence type="ECO:0000256" key="8">
    <source>
        <dbReference type="PIRNR" id="PIRNR037778"/>
    </source>
</evidence>
<dbReference type="Proteomes" id="UP000422837">
    <property type="component" value="Chromosome"/>
</dbReference>
<dbReference type="InterPro" id="IPR024529">
    <property type="entry name" value="ECF_trnsprt_substrate-spec"/>
</dbReference>
<dbReference type="Gene3D" id="1.10.1760.20">
    <property type="match status" value="1"/>
</dbReference>
<keyword evidence="4 8" id="KW-1003">Cell membrane</keyword>
<evidence type="ECO:0000256" key="7">
    <source>
        <dbReference type="ARBA" id="ARBA00023136"/>
    </source>
</evidence>
<keyword evidence="5 9" id="KW-0812">Transmembrane</keyword>
<feature type="transmembrane region" description="Helical" evidence="9">
    <location>
        <begin position="155"/>
        <end position="177"/>
    </location>
</feature>
<evidence type="ECO:0000256" key="9">
    <source>
        <dbReference type="SAM" id="Phobius"/>
    </source>
</evidence>
<dbReference type="Proteomes" id="UP000286288">
    <property type="component" value="Unassembled WGS sequence"/>
</dbReference>
<protein>
    <recommendedName>
        <fullName evidence="8">Riboflavin transporter</fullName>
    </recommendedName>
</protein>
<evidence type="ECO:0000256" key="3">
    <source>
        <dbReference type="ARBA" id="ARBA00022448"/>
    </source>
</evidence>
<keyword evidence="6 9" id="KW-1133">Transmembrane helix</keyword>
<gene>
    <name evidence="12" type="ORF">DW084_08010</name>
    <name evidence="11" type="ORF">GFU50_12135</name>
    <name evidence="10" type="ORF">P7I32_15095</name>
</gene>
<evidence type="ECO:0000313" key="14">
    <source>
        <dbReference type="Proteomes" id="UP000422837"/>
    </source>
</evidence>
<dbReference type="EMBL" id="QRMZ01000009">
    <property type="protein sequence ID" value="RHK06496.1"/>
    <property type="molecule type" value="Genomic_DNA"/>
</dbReference>
<evidence type="ECO:0000256" key="4">
    <source>
        <dbReference type="ARBA" id="ARBA00022475"/>
    </source>
</evidence>
<feature type="transmembrane region" description="Helical" evidence="9">
    <location>
        <begin position="111"/>
        <end position="135"/>
    </location>
</feature>
<evidence type="ECO:0000256" key="2">
    <source>
        <dbReference type="ARBA" id="ARBA00005540"/>
    </source>
</evidence>
<evidence type="ECO:0000313" key="13">
    <source>
        <dbReference type="Proteomes" id="UP000286288"/>
    </source>
</evidence>
<dbReference type="EMBL" id="JARQDV010000014">
    <property type="protein sequence ID" value="MDT2965918.1"/>
    <property type="molecule type" value="Genomic_DNA"/>
</dbReference>
<dbReference type="PANTHER" id="PTHR38438:SF1">
    <property type="entry name" value="RIBOFLAVIN TRANSPORTER RIBU"/>
    <property type="match status" value="1"/>
</dbReference>
<proteinExistence type="inferred from homology"/>
<dbReference type="InterPro" id="IPR025720">
    <property type="entry name" value="RibU"/>
</dbReference>
<dbReference type="Pfam" id="PF12822">
    <property type="entry name" value="ECF_trnsprt"/>
    <property type="match status" value="1"/>
</dbReference>
<dbReference type="GO" id="GO:0032217">
    <property type="term" value="F:riboflavin transmembrane transporter activity"/>
    <property type="evidence" value="ECO:0007669"/>
    <property type="project" value="UniProtKB-UniRule"/>
</dbReference>
<dbReference type="Proteomes" id="UP001268896">
    <property type="component" value="Unassembled WGS sequence"/>
</dbReference>
<sequence>MNNKTRKMVTIAMCAAMGTILQFIAFPIFPAFSFLKIDFSDIPVMIMMFLFGPWSGVLTAFIRSVLHLFLSGFSPADMVGDTASFLASCAFTLPMYYFFRKGIHTKNKMVGVISGILSVTIFMSVANLFVITPLYLRFFGVTADQFLGMSLPQYVAIGILPFNLVKGAIVSAVFLALHAKLLPWLARKQPHHSAIGK</sequence>
<dbReference type="PANTHER" id="PTHR38438">
    <property type="entry name" value="RIBOFLAVIN TRANSPORTER RIBU"/>
    <property type="match status" value="1"/>
</dbReference>
<accession>A0A1I1TWQ2</accession>
<reference evidence="11 14" key="2">
    <citation type="submission" date="2019-11" db="EMBL/GenBank/DDBJ databases">
        <title>Detection and genome characteristic of a blood enterococcus casselifavus isolate from Zhengzhou,china.</title>
        <authorList>
            <person name="Wen P."/>
        </authorList>
    </citation>
    <scope>NUCLEOTIDE SEQUENCE [LARGE SCALE GENOMIC DNA]</scope>
    <source>
        <strain evidence="11 14">EC291</strain>
    </source>
</reference>
<evidence type="ECO:0000313" key="11">
    <source>
        <dbReference type="EMBL" id="QGN30221.1"/>
    </source>
</evidence>
<dbReference type="OrthoDB" id="9809216at2"/>
<dbReference type="GO" id="GO:0005886">
    <property type="term" value="C:plasma membrane"/>
    <property type="evidence" value="ECO:0007669"/>
    <property type="project" value="UniProtKB-SubCell"/>
</dbReference>
<comment type="subcellular location">
    <subcellularLocation>
        <location evidence="1">Cell membrane</location>
        <topology evidence="1">Multi-pass membrane protein</topology>
    </subcellularLocation>
</comment>
<evidence type="ECO:0000313" key="10">
    <source>
        <dbReference type="EMBL" id="MDT2965918.1"/>
    </source>
</evidence>
<dbReference type="EMBL" id="CP046123">
    <property type="protein sequence ID" value="QGN30221.1"/>
    <property type="molecule type" value="Genomic_DNA"/>
</dbReference>